<comment type="caution">
    <text evidence="9">The sequence shown here is derived from an EMBL/GenBank/DDBJ whole genome shotgun (WGS) entry which is preliminary data.</text>
</comment>
<name>A0A4S8I0A9_9BACT</name>
<dbReference type="PANTHER" id="PTHR30354:SF22">
    <property type="entry name" value="HIGH-AFFINITY GLUCONATE TRANSPORTER"/>
    <property type="match status" value="1"/>
</dbReference>
<proteinExistence type="inferred from homology"/>
<keyword evidence="2" id="KW-0813">Transport</keyword>
<feature type="transmembrane region" description="Helical" evidence="8">
    <location>
        <begin position="420"/>
        <end position="437"/>
    </location>
</feature>
<evidence type="ECO:0000256" key="4">
    <source>
        <dbReference type="ARBA" id="ARBA00022692"/>
    </source>
</evidence>
<keyword evidence="5 8" id="KW-1133">Transmembrane helix</keyword>
<organism evidence="9 10">
    <name type="scientific">Niastella caeni</name>
    <dbReference type="NCBI Taxonomy" id="2569763"/>
    <lineage>
        <taxon>Bacteria</taxon>
        <taxon>Pseudomonadati</taxon>
        <taxon>Bacteroidota</taxon>
        <taxon>Chitinophagia</taxon>
        <taxon>Chitinophagales</taxon>
        <taxon>Chitinophagaceae</taxon>
        <taxon>Niastella</taxon>
    </lineage>
</organism>
<keyword evidence="4 8" id="KW-0812">Transmembrane</keyword>
<keyword evidence="6 8" id="KW-0472">Membrane</keyword>
<dbReference type="EMBL" id="STFF01000001">
    <property type="protein sequence ID" value="THU41111.1"/>
    <property type="molecule type" value="Genomic_DNA"/>
</dbReference>
<dbReference type="Pfam" id="PF02447">
    <property type="entry name" value="GntP_permease"/>
    <property type="match status" value="1"/>
</dbReference>
<feature type="transmembrane region" description="Helical" evidence="8">
    <location>
        <begin position="96"/>
        <end position="129"/>
    </location>
</feature>
<feature type="transmembrane region" description="Helical" evidence="8">
    <location>
        <begin position="136"/>
        <end position="154"/>
    </location>
</feature>
<feature type="transmembrane region" description="Helical" evidence="8">
    <location>
        <begin position="336"/>
        <end position="365"/>
    </location>
</feature>
<evidence type="ECO:0000256" key="6">
    <source>
        <dbReference type="ARBA" id="ARBA00023136"/>
    </source>
</evidence>
<comment type="similarity">
    <text evidence="7">Belongs to the GntP permease family.</text>
</comment>
<dbReference type="AlphaFoldDB" id="A0A4S8I0A9"/>
<dbReference type="Proteomes" id="UP000306918">
    <property type="component" value="Unassembled WGS sequence"/>
</dbReference>
<feature type="transmembrane region" description="Helical" evidence="8">
    <location>
        <begin position="55"/>
        <end position="76"/>
    </location>
</feature>
<feature type="transmembrane region" description="Helical" evidence="8">
    <location>
        <begin position="377"/>
        <end position="400"/>
    </location>
</feature>
<accession>A0A4S8I0A9</accession>
<keyword evidence="3" id="KW-1003">Cell membrane</keyword>
<dbReference type="PANTHER" id="PTHR30354">
    <property type="entry name" value="GNT FAMILY GLUCONATE TRANSPORTER"/>
    <property type="match status" value="1"/>
</dbReference>
<reference evidence="9 10" key="1">
    <citation type="submission" date="2019-04" db="EMBL/GenBank/DDBJ databases">
        <title>Niastella caeni sp. nov., isolated from activated sludge.</title>
        <authorList>
            <person name="Sheng M."/>
        </authorList>
    </citation>
    <scope>NUCLEOTIDE SEQUENCE [LARGE SCALE GENOMIC DNA]</scope>
    <source>
        <strain evidence="9 10">HX-2-15</strain>
    </source>
</reference>
<evidence type="ECO:0000256" key="2">
    <source>
        <dbReference type="ARBA" id="ARBA00022448"/>
    </source>
</evidence>
<sequence length="438" mass="46232">MSIIIVLICIIILILLITWGKLNAFLAFLVISVLAGLLLQLPAEKIMTAVQRGIGDTLGSLVSIICLGAMLGKLVAESGAAQKIATVLMNAFGARYLQWALMITGFIIGIPLFYGVGFVLMVPLIFSVVYQYKLPAVYIGLPMLAALSVTHGFLPPHPSPASLVLQFNANMGVTLLYGLIIAIPAIIIAGPLFSKTIKNISAEPLEMFRPQAMNKTQLPGTANSFLTSLLPVFLLTATTVLNYFFSANGSYKGVLTLISEPGLIMLVSVLIAAFTLGIANGKTMKSVMTIYGDAVKDVGMILLIIAGSGALKQVLTDSGVSQQIASALQTWPVHPLILGWCMAGIIRICVGSATVAGLTTAGLIAPLLAKSTVDANLMVLSIGAGSLLFSHVNDAGFWMFKEYFNLSIKDTIKTWSVMETIVAVTGLAGVLLLSSIIG</sequence>
<evidence type="ECO:0000256" key="5">
    <source>
        <dbReference type="ARBA" id="ARBA00022989"/>
    </source>
</evidence>
<dbReference type="InterPro" id="IPR003474">
    <property type="entry name" value="Glcn_transporter"/>
</dbReference>
<keyword evidence="10" id="KW-1185">Reference proteome</keyword>
<evidence type="ECO:0000313" key="9">
    <source>
        <dbReference type="EMBL" id="THU41111.1"/>
    </source>
</evidence>
<feature type="transmembrane region" description="Helical" evidence="8">
    <location>
        <begin position="26"/>
        <end position="43"/>
    </location>
</feature>
<comment type="subcellular location">
    <subcellularLocation>
        <location evidence="1">Cell membrane</location>
        <topology evidence="1">Multi-pass membrane protein</topology>
    </subcellularLocation>
</comment>
<evidence type="ECO:0000256" key="3">
    <source>
        <dbReference type="ARBA" id="ARBA00022475"/>
    </source>
</evidence>
<feature type="transmembrane region" description="Helical" evidence="8">
    <location>
        <begin position="257"/>
        <end position="278"/>
    </location>
</feature>
<dbReference type="PIRSF" id="PIRSF002746">
    <property type="entry name" value="Gluconate_transporter"/>
    <property type="match status" value="1"/>
</dbReference>
<feature type="transmembrane region" description="Helical" evidence="8">
    <location>
        <begin position="174"/>
        <end position="193"/>
    </location>
</feature>
<dbReference type="RefSeq" id="WP_136575601.1">
    <property type="nucleotide sequence ID" value="NZ_STFF01000001.1"/>
</dbReference>
<dbReference type="GO" id="GO:0005886">
    <property type="term" value="C:plasma membrane"/>
    <property type="evidence" value="ECO:0007669"/>
    <property type="project" value="UniProtKB-SubCell"/>
</dbReference>
<dbReference type="GO" id="GO:0015128">
    <property type="term" value="F:gluconate transmembrane transporter activity"/>
    <property type="evidence" value="ECO:0007669"/>
    <property type="project" value="InterPro"/>
</dbReference>
<feature type="transmembrane region" description="Helical" evidence="8">
    <location>
        <begin position="5"/>
        <end position="20"/>
    </location>
</feature>
<feature type="transmembrane region" description="Helical" evidence="8">
    <location>
        <begin position="298"/>
        <end position="316"/>
    </location>
</feature>
<evidence type="ECO:0000313" key="10">
    <source>
        <dbReference type="Proteomes" id="UP000306918"/>
    </source>
</evidence>
<evidence type="ECO:0000256" key="7">
    <source>
        <dbReference type="ARBA" id="ARBA00049663"/>
    </source>
</evidence>
<gene>
    <name evidence="9" type="ORF">FAM09_03075</name>
</gene>
<evidence type="ECO:0000256" key="8">
    <source>
        <dbReference type="SAM" id="Phobius"/>
    </source>
</evidence>
<protein>
    <submittedName>
        <fullName evidence="9">Gluconate transporter</fullName>
    </submittedName>
</protein>
<dbReference type="NCBIfam" id="TIGR00791">
    <property type="entry name" value="gntP"/>
    <property type="match status" value="1"/>
</dbReference>
<evidence type="ECO:0000256" key="1">
    <source>
        <dbReference type="ARBA" id="ARBA00004651"/>
    </source>
</evidence>
<dbReference type="OrthoDB" id="9787129at2"/>
<feature type="transmembrane region" description="Helical" evidence="8">
    <location>
        <begin position="225"/>
        <end position="245"/>
    </location>
</feature>